<evidence type="ECO:0000256" key="6">
    <source>
        <dbReference type="PROSITE-ProRule" id="PRU00552"/>
    </source>
</evidence>
<evidence type="ECO:0000313" key="12">
    <source>
        <dbReference type="Proteomes" id="UP001576708"/>
    </source>
</evidence>
<dbReference type="Pfam" id="PF00271">
    <property type="entry name" value="Helicase_C"/>
    <property type="match status" value="1"/>
</dbReference>
<dbReference type="InterPro" id="IPR028622">
    <property type="entry name" value="DEAD_helicase_RhlE"/>
</dbReference>
<dbReference type="Proteomes" id="UP001576708">
    <property type="component" value="Unassembled WGS sequence"/>
</dbReference>
<dbReference type="InterPro" id="IPR000629">
    <property type="entry name" value="RNA-helicase_DEAD-box_CS"/>
</dbReference>
<feature type="compositionally biased region" description="Basic and acidic residues" evidence="7">
    <location>
        <begin position="487"/>
        <end position="510"/>
    </location>
</feature>
<organism evidence="11 12">
    <name type="scientific">Shewanella mangrovisoli</name>
    <dbReference type="NCBI Taxonomy" id="2864211"/>
    <lineage>
        <taxon>Bacteria</taxon>
        <taxon>Pseudomonadati</taxon>
        <taxon>Pseudomonadota</taxon>
        <taxon>Gammaproteobacteria</taxon>
        <taxon>Alteromonadales</taxon>
        <taxon>Shewanellaceae</taxon>
        <taxon>Shewanella</taxon>
    </lineage>
</organism>
<comment type="catalytic activity">
    <reaction evidence="5">
        <text>ATP + H2O = ADP + phosphate + H(+)</text>
        <dbReference type="Rhea" id="RHEA:13065"/>
        <dbReference type="ChEBI" id="CHEBI:15377"/>
        <dbReference type="ChEBI" id="CHEBI:15378"/>
        <dbReference type="ChEBI" id="CHEBI:30616"/>
        <dbReference type="ChEBI" id="CHEBI:43474"/>
        <dbReference type="ChEBI" id="CHEBI:456216"/>
        <dbReference type="EC" id="3.6.4.13"/>
    </reaction>
</comment>
<dbReference type="SMART" id="SM00487">
    <property type="entry name" value="DEXDc"/>
    <property type="match status" value="1"/>
</dbReference>
<dbReference type="PROSITE" id="PS51192">
    <property type="entry name" value="HELICASE_ATP_BIND_1"/>
    <property type="match status" value="1"/>
</dbReference>
<keyword evidence="4 5" id="KW-0067">ATP-binding</keyword>
<feature type="short sequence motif" description="Q motif" evidence="6">
    <location>
        <begin position="1"/>
        <end position="29"/>
    </location>
</feature>
<dbReference type="PROSITE" id="PS51195">
    <property type="entry name" value="Q_MOTIF"/>
    <property type="match status" value="1"/>
</dbReference>
<dbReference type="PROSITE" id="PS00039">
    <property type="entry name" value="DEAD_ATP_HELICASE"/>
    <property type="match status" value="1"/>
</dbReference>
<dbReference type="EC" id="3.6.4.13" evidence="5"/>
<evidence type="ECO:0000256" key="5">
    <source>
        <dbReference type="HAMAP-Rule" id="MF_00968"/>
    </source>
</evidence>
<dbReference type="InterPro" id="IPR014014">
    <property type="entry name" value="RNA_helicase_DEAD_Q_motif"/>
</dbReference>
<keyword evidence="3 5" id="KW-0347">Helicase</keyword>
<evidence type="ECO:0000256" key="1">
    <source>
        <dbReference type="ARBA" id="ARBA00022741"/>
    </source>
</evidence>
<dbReference type="Gene3D" id="3.40.50.300">
    <property type="entry name" value="P-loop containing nucleotide triphosphate hydrolases"/>
    <property type="match status" value="2"/>
</dbReference>
<comment type="similarity">
    <text evidence="5">Belongs to the DEAD box helicase family. RhlE subfamily.</text>
</comment>
<dbReference type="PANTHER" id="PTHR47959">
    <property type="entry name" value="ATP-DEPENDENT RNA HELICASE RHLE-RELATED"/>
    <property type="match status" value="1"/>
</dbReference>
<evidence type="ECO:0000259" key="10">
    <source>
        <dbReference type="PROSITE" id="PS51195"/>
    </source>
</evidence>
<feature type="compositionally biased region" description="Low complexity" evidence="7">
    <location>
        <begin position="559"/>
        <end position="573"/>
    </location>
</feature>
<comment type="caution">
    <text evidence="11">The sequence shown here is derived from an EMBL/GenBank/DDBJ whole genome shotgun (WGS) entry which is preliminary data.</text>
</comment>
<dbReference type="InterPro" id="IPR044742">
    <property type="entry name" value="DEAD/DEAH_RhlB"/>
</dbReference>
<feature type="compositionally biased region" description="Low complexity" evidence="7">
    <location>
        <begin position="444"/>
        <end position="477"/>
    </location>
</feature>
<keyword evidence="5" id="KW-0963">Cytoplasm</keyword>
<dbReference type="InterPro" id="IPR050079">
    <property type="entry name" value="DEAD_box_RNA_helicase"/>
</dbReference>
<dbReference type="PANTHER" id="PTHR47959:SF13">
    <property type="entry name" value="ATP-DEPENDENT RNA HELICASE RHLE"/>
    <property type="match status" value="1"/>
</dbReference>
<keyword evidence="12" id="KW-1185">Reference proteome</keyword>
<accession>A0ABV4VHQ5</accession>
<evidence type="ECO:0000256" key="3">
    <source>
        <dbReference type="ARBA" id="ARBA00022806"/>
    </source>
</evidence>
<comment type="function">
    <text evidence="5">DEAD-box RNA helicase involved in ribosome assembly. Has RNA-dependent ATPase activity and unwinds double-stranded RNA.</text>
</comment>
<keyword evidence="5" id="KW-0690">Ribosome biogenesis</keyword>
<gene>
    <name evidence="5" type="primary">rhlE</name>
    <name evidence="11" type="ORF">ACE02W_08245</name>
</gene>
<dbReference type="EMBL" id="JBHFGU010000002">
    <property type="protein sequence ID" value="MFB2619788.1"/>
    <property type="molecule type" value="Genomic_DNA"/>
</dbReference>
<dbReference type="InterPro" id="IPR027417">
    <property type="entry name" value="P-loop_NTPase"/>
</dbReference>
<dbReference type="GO" id="GO:0004386">
    <property type="term" value="F:helicase activity"/>
    <property type="evidence" value="ECO:0007669"/>
    <property type="project" value="UniProtKB-KW"/>
</dbReference>
<feature type="domain" description="Helicase C-terminal" evidence="9">
    <location>
        <begin position="233"/>
        <end position="377"/>
    </location>
</feature>
<dbReference type="PROSITE" id="PS51194">
    <property type="entry name" value="HELICASE_CTER"/>
    <property type="match status" value="1"/>
</dbReference>
<dbReference type="InterPro" id="IPR014001">
    <property type="entry name" value="Helicase_ATP-bd"/>
</dbReference>
<dbReference type="InterPro" id="IPR001650">
    <property type="entry name" value="Helicase_C-like"/>
</dbReference>
<keyword evidence="2 5" id="KW-0378">Hydrolase</keyword>
<dbReference type="CDD" id="cd00268">
    <property type="entry name" value="DEADc"/>
    <property type="match status" value="1"/>
</dbReference>
<feature type="compositionally biased region" description="Low complexity" evidence="7">
    <location>
        <begin position="535"/>
        <end position="545"/>
    </location>
</feature>
<dbReference type="RefSeq" id="WP_342201319.1">
    <property type="nucleotide sequence ID" value="NZ_JBCATE010000002.1"/>
</dbReference>
<evidence type="ECO:0000313" key="11">
    <source>
        <dbReference type="EMBL" id="MFB2619788.1"/>
    </source>
</evidence>
<evidence type="ECO:0000256" key="4">
    <source>
        <dbReference type="ARBA" id="ARBA00022840"/>
    </source>
</evidence>
<name>A0ABV4VHQ5_9GAMM</name>
<feature type="compositionally biased region" description="Polar residues" evidence="7">
    <location>
        <begin position="574"/>
        <end position="584"/>
    </location>
</feature>
<evidence type="ECO:0000256" key="2">
    <source>
        <dbReference type="ARBA" id="ARBA00022801"/>
    </source>
</evidence>
<dbReference type="CDD" id="cd18787">
    <property type="entry name" value="SF2_C_DEAD"/>
    <property type="match status" value="1"/>
</dbReference>
<dbReference type="SMART" id="SM00490">
    <property type="entry name" value="HELICc"/>
    <property type="match status" value="1"/>
</dbReference>
<proteinExistence type="inferred from homology"/>
<comment type="subcellular location">
    <subcellularLocation>
        <location evidence="5">Cytoplasm</location>
    </subcellularLocation>
</comment>
<feature type="region of interest" description="Disordered" evidence="7">
    <location>
        <begin position="396"/>
        <end position="584"/>
    </location>
</feature>
<evidence type="ECO:0000256" key="7">
    <source>
        <dbReference type="SAM" id="MobiDB-lite"/>
    </source>
</evidence>
<evidence type="ECO:0000259" key="8">
    <source>
        <dbReference type="PROSITE" id="PS51192"/>
    </source>
</evidence>
<protein>
    <recommendedName>
        <fullName evidence="5">ATP-dependent RNA helicase RhlE</fullName>
        <ecNumber evidence="5">3.6.4.13</ecNumber>
    </recommendedName>
</protein>
<dbReference type="InterPro" id="IPR011545">
    <property type="entry name" value="DEAD/DEAH_box_helicase_dom"/>
</dbReference>
<feature type="domain" description="Helicase ATP-binding" evidence="8">
    <location>
        <begin position="32"/>
        <end position="206"/>
    </location>
</feature>
<sequence length="584" mass="63543">MSFSSLGLSAPIQKAVTEQGYDTPSPIQAQAIPAVLTGKDVMAAAQTGTGKTAGFTLPLLELLSKGNKAKAGQIRALVLTPTRELAAQVSESVETYGKYLPLRSAVVFGGVPINPQIQKLRHGVDVLVATPGRLLDLEQQKAVKFNQLEVLVLDEADRMLDMGFIRDIKKILAMLPAKRQNLMFSATFSDEIRELAKGLVNQPVEISVTPRNAAANTVKQWICPVDKNQKSALLIQLIKQEDWQQVLVFSRTKHGANRLAKSLIQAEISAAAIHGNKSQGARTKALADFKSGEVRVLVATDIAARGLDIDQLPQVVNFDLPNVPEDYVHRIGRTGRAGALGQAVSLVSSEETKLLRDIERLINRVLERQEVEGFSPVHALPESTLNTHGKENKIKAVASQRKHRSAGKPAPRAGSGRDARKTPAPKTADNGDLAQQKGQNAQPSSGQRSNSNQRSNQGQRNHQGQRNQQQEQRNQQGESKRPQAAKNTEHRNAPATAEHGRSPKPQEKYPQRGKGSANSGNSEHKANREHKAKGQSHSGSQQRSQQTRHHEGSSEKTSQGQRRQGKPQGRVQQSTNSAANAPKK</sequence>
<keyword evidence="1 5" id="KW-0547">Nucleotide-binding</keyword>
<dbReference type="Pfam" id="PF00270">
    <property type="entry name" value="DEAD"/>
    <property type="match status" value="1"/>
</dbReference>
<evidence type="ECO:0000259" key="9">
    <source>
        <dbReference type="PROSITE" id="PS51194"/>
    </source>
</evidence>
<reference evidence="11 12" key="1">
    <citation type="submission" date="2024-09" db="EMBL/GenBank/DDBJ databases">
        <authorList>
            <person name="Zhang Y."/>
        </authorList>
    </citation>
    <scope>NUCLEOTIDE SEQUENCE [LARGE SCALE GENOMIC DNA]</scope>
    <source>
        <strain evidence="11 12">ZJ318</strain>
    </source>
</reference>
<dbReference type="HAMAP" id="MF_00968">
    <property type="entry name" value="DEAD_helicase_RhlE"/>
    <property type="match status" value="1"/>
</dbReference>
<dbReference type="SUPFAM" id="SSF52540">
    <property type="entry name" value="P-loop containing nucleoside triphosphate hydrolases"/>
    <property type="match status" value="1"/>
</dbReference>
<feature type="domain" description="DEAD-box RNA helicase Q" evidence="10">
    <location>
        <begin position="1"/>
        <end position="29"/>
    </location>
</feature>